<evidence type="ECO:0000256" key="1">
    <source>
        <dbReference type="ARBA" id="ARBA00000085"/>
    </source>
</evidence>
<dbReference type="SMART" id="SM00387">
    <property type="entry name" value="HATPase_c"/>
    <property type="match status" value="1"/>
</dbReference>
<keyword evidence="10" id="KW-0472">Membrane</keyword>
<dbReference type="GO" id="GO:0005886">
    <property type="term" value="C:plasma membrane"/>
    <property type="evidence" value="ECO:0007669"/>
    <property type="project" value="TreeGrafter"/>
</dbReference>
<evidence type="ECO:0000256" key="4">
    <source>
        <dbReference type="ARBA" id="ARBA00022553"/>
    </source>
</evidence>
<evidence type="ECO:0000313" key="14">
    <source>
        <dbReference type="EMBL" id="ABS62271.1"/>
    </source>
</evidence>
<keyword evidence="15" id="KW-1185">Reference proteome</keyword>
<dbReference type="PANTHER" id="PTHR43047:SF63">
    <property type="entry name" value="HISTIDINE KINASE"/>
    <property type="match status" value="1"/>
</dbReference>
<dbReference type="OrthoDB" id="9801651at2"/>
<feature type="domain" description="PAS" evidence="12">
    <location>
        <begin position="272"/>
        <end position="343"/>
    </location>
</feature>
<sequence>MGRPADKGQAAKQSETSAGEFRAASGDFYRALVENVGDILTILDCDGVITYQSPAVRKAMGTSEDLLVGRRIADLVHPDDRERIERRIAECARVPGSEVLELVRLPHLNGTWRRLETRGCNLIGDPDVAGILCVSRDVTETHMLESKLREAEQLARFGHWRWVKGEPAPQWSRGVARILGLEEGQLPAAGDWYEHLVHPEDRDELLSQFIDAFETHEPVNSITRFRAGDGNYRYIKTYAYAEADAYSEIGALVGLAEDVHEEVEAELALKASEAKYRLMTEQASDVVAHYDAESKVIFISPAVEPILGRKAEEFIGNPISEEMIHREDFPRARDAFIQCITSGESVHFDYRFLHKDGHYVWLESTMRRACDTDGRQTAEVIGITRDISERKRHEMELLDARERAETASRTKSRFLANMSHELRTPLNAIIGFSEILRMQMFGALGHPRYTEYAQLINESGALLLDLISDILDMSKIEAGKYELHPETVDAAALIESCVRLVRGRAEENGIHLVKKIQCAELGGTLVADERALKQIMLNLLSNSAKFTPAGGRISVALTETEETICFAVADTGRGIPADQIARLGQPFEQIATDAALSKEGTGLGLALVRSLAELHGGSMAIDSELGVGTTVTVTLPKIPYCALPSSAPAAEPEPGPIAATI</sequence>
<dbReference type="HOGENOM" id="CLU_424352_0_0_5"/>
<dbReference type="NCBIfam" id="TIGR00229">
    <property type="entry name" value="sensory_box"/>
    <property type="match status" value="2"/>
</dbReference>
<keyword evidence="7 14" id="KW-0418">Kinase</keyword>
<gene>
    <name evidence="14" type="ordered locus">Plav_0648</name>
</gene>
<dbReference type="CDD" id="cd00130">
    <property type="entry name" value="PAS"/>
    <property type="match status" value="3"/>
</dbReference>
<feature type="domain" description="PAC" evidence="13">
    <location>
        <begin position="346"/>
        <end position="399"/>
    </location>
</feature>
<comment type="subcellular location">
    <subcellularLocation>
        <location evidence="2">Membrane</location>
    </subcellularLocation>
</comment>
<dbReference type="InterPro" id="IPR036890">
    <property type="entry name" value="HATPase_C_sf"/>
</dbReference>
<dbReference type="Gene3D" id="1.10.287.130">
    <property type="match status" value="1"/>
</dbReference>
<dbReference type="InterPro" id="IPR003594">
    <property type="entry name" value="HATPase_dom"/>
</dbReference>
<dbReference type="InterPro" id="IPR000700">
    <property type="entry name" value="PAS-assoc_C"/>
</dbReference>
<evidence type="ECO:0000256" key="10">
    <source>
        <dbReference type="ARBA" id="ARBA00023136"/>
    </source>
</evidence>
<dbReference type="AlphaFoldDB" id="A7HQT8"/>
<dbReference type="PROSITE" id="PS50109">
    <property type="entry name" value="HIS_KIN"/>
    <property type="match status" value="1"/>
</dbReference>
<evidence type="ECO:0000259" key="11">
    <source>
        <dbReference type="PROSITE" id="PS50109"/>
    </source>
</evidence>
<keyword evidence="6" id="KW-0547">Nucleotide-binding</keyword>
<dbReference type="CDD" id="cd16922">
    <property type="entry name" value="HATPase_EvgS-ArcB-TorS-like"/>
    <property type="match status" value="1"/>
</dbReference>
<dbReference type="EMBL" id="CP000774">
    <property type="protein sequence ID" value="ABS62271.1"/>
    <property type="molecule type" value="Genomic_DNA"/>
</dbReference>
<dbReference type="PROSITE" id="PS50112">
    <property type="entry name" value="PAS"/>
    <property type="match status" value="3"/>
</dbReference>
<comment type="catalytic activity">
    <reaction evidence="1">
        <text>ATP + protein L-histidine = ADP + protein N-phospho-L-histidine.</text>
        <dbReference type="EC" id="2.7.13.3"/>
    </reaction>
</comment>
<dbReference type="SUPFAM" id="SSF55874">
    <property type="entry name" value="ATPase domain of HSP90 chaperone/DNA topoisomerase II/histidine kinase"/>
    <property type="match status" value="1"/>
</dbReference>
<dbReference type="Pfam" id="PF08447">
    <property type="entry name" value="PAS_3"/>
    <property type="match status" value="2"/>
</dbReference>
<keyword evidence="5 14" id="KW-0808">Transferase</keyword>
<reference evidence="14 15" key="1">
    <citation type="journal article" date="2011" name="Stand. Genomic Sci.">
        <title>Complete genome sequence of Parvibaculum lavamentivorans type strain (DS-1(T)).</title>
        <authorList>
            <person name="Schleheck D."/>
            <person name="Weiss M."/>
            <person name="Pitluck S."/>
            <person name="Bruce D."/>
            <person name="Land M.L."/>
            <person name="Han S."/>
            <person name="Saunders E."/>
            <person name="Tapia R."/>
            <person name="Detter C."/>
            <person name="Brettin T."/>
            <person name="Han J."/>
            <person name="Woyke T."/>
            <person name="Goodwin L."/>
            <person name="Pennacchio L."/>
            <person name="Nolan M."/>
            <person name="Cook A.M."/>
            <person name="Kjelleberg S."/>
            <person name="Thomas T."/>
        </authorList>
    </citation>
    <scope>NUCLEOTIDE SEQUENCE [LARGE SCALE GENOMIC DNA]</scope>
    <source>
        <strain evidence="15">DS-1 / DSM 13023 / NCIMB 13966</strain>
    </source>
</reference>
<dbReference type="eggNOG" id="COG5002">
    <property type="taxonomic scope" value="Bacteria"/>
</dbReference>
<evidence type="ECO:0000259" key="13">
    <source>
        <dbReference type="PROSITE" id="PS50113"/>
    </source>
</evidence>
<evidence type="ECO:0000256" key="9">
    <source>
        <dbReference type="ARBA" id="ARBA00023012"/>
    </source>
</evidence>
<dbReference type="FunFam" id="1.10.287.130:FF:000038">
    <property type="entry name" value="Sensory transduction histidine kinase"/>
    <property type="match status" value="1"/>
</dbReference>
<evidence type="ECO:0000256" key="5">
    <source>
        <dbReference type="ARBA" id="ARBA00022679"/>
    </source>
</evidence>
<dbReference type="EC" id="2.7.13.3" evidence="3"/>
<dbReference type="InterPro" id="IPR036097">
    <property type="entry name" value="HisK_dim/P_sf"/>
</dbReference>
<feature type="domain" description="Histidine kinase" evidence="11">
    <location>
        <begin position="417"/>
        <end position="639"/>
    </location>
</feature>
<feature type="domain" description="PAS" evidence="12">
    <location>
        <begin position="25"/>
        <end position="88"/>
    </location>
</feature>
<evidence type="ECO:0000256" key="2">
    <source>
        <dbReference type="ARBA" id="ARBA00004370"/>
    </source>
</evidence>
<dbReference type="InterPro" id="IPR003661">
    <property type="entry name" value="HisK_dim/P_dom"/>
</dbReference>
<evidence type="ECO:0000256" key="8">
    <source>
        <dbReference type="ARBA" id="ARBA00022840"/>
    </source>
</evidence>
<protein>
    <recommendedName>
        <fullName evidence="3">histidine kinase</fullName>
        <ecNumber evidence="3">2.7.13.3</ecNumber>
    </recommendedName>
</protein>
<dbReference type="Gene3D" id="3.30.450.20">
    <property type="entry name" value="PAS domain"/>
    <property type="match status" value="3"/>
</dbReference>
<keyword evidence="8" id="KW-0067">ATP-binding</keyword>
<feature type="domain" description="PAS" evidence="12">
    <location>
        <begin position="171"/>
        <end position="216"/>
    </location>
</feature>
<evidence type="ECO:0000256" key="6">
    <source>
        <dbReference type="ARBA" id="ARBA00022741"/>
    </source>
</evidence>
<evidence type="ECO:0000256" key="7">
    <source>
        <dbReference type="ARBA" id="ARBA00022777"/>
    </source>
</evidence>
<dbReference type="InterPro" id="IPR013655">
    <property type="entry name" value="PAS_fold_3"/>
</dbReference>
<evidence type="ECO:0000259" key="12">
    <source>
        <dbReference type="PROSITE" id="PS50112"/>
    </source>
</evidence>
<dbReference type="Pfam" id="PF08448">
    <property type="entry name" value="PAS_4"/>
    <property type="match status" value="1"/>
</dbReference>
<dbReference type="GO" id="GO:0009927">
    <property type="term" value="F:histidine phosphotransfer kinase activity"/>
    <property type="evidence" value="ECO:0007669"/>
    <property type="project" value="TreeGrafter"/>
</dbReference>
<dbReference type="Proteomes" id="UP000006377">
    <property type="component" value="Chromosome"/>
</dbReference>
<dbReference type="PROSITE" id="PS50113">
    <property type="entry name" value="PAC"/>
    <property type="match status" value="1"/>
</dbReference>
<dbReference type="STRING" id="402881.Plav_0648"/>
<dbReference type="SMART" id="SM00091">
    <property type="entry name" value="PAS"/>
    <property type="match status" value="3"/>
</dbReference>
<dbReference type="KEGG" id="pla:Plav_0648"/>
<dbReference type="SUPFAM" id="SSF55785">
    <property type="entry name" value="PYP-like sensor domain (PAS domain)"/>
    <property type="match status" value="3"/>
</dbReference>
<dbReference type="InterPro" id="IPR013656">
    <property type="entry name" value="PAS_4"/>
</dbReference>
<evidence type="ECO:0000313" key="15">
    <source>
        <dbReference type="Proteomes" id="UP000006377"/>
    </source>
</evidence>
<name>A7HQT8_PARL1</name>
<dbReference type="Pfam" id="PF00512">
    <property type="entry name" value="HisKA"/>
    <property type="match status" value="1"/>
</dbReference>
<dbReference type="GO" id="GO:0000155">
    <property type="term" value="F:phosphorelay sensor kinase activity"/>
    <property type="evidence" value="ECO:0007669"/>
    <property type="project" value="InterPro"/>
</dbReference>
<dbReference type="CDD" id="cd00082">
    <property type="entry name" value="HisKA"/>
    <property type="match status" value="1"/>
</dbReference>
<dbReference type="InterPro" id="IPR001610">
    <property type="entry name" value="PAC"/>
</dbReference>
<dbReference type="PANTHER" id="PTHR43047">
    <property type="entry name" value="TWO-COMPONENT HISTIDINE PROTEIN KINASE"/>
    <property type="match status" value="1"/>
</dbReference>
<dbReference type="Pfam" id="PF02518">
    <property type="entry name" value="HATPase_c"/>
    <property type="match status" value="1"/>
</dbReference>
<dbReference type="InterPro" id="IPR004358">
    <property type="entry name" value="Sig_transdc_His_kin-like_C"/>
</dbReference>
<dbReference type="GO" id="GO:0005524">
    <property type="term" value="F:ATP binding"/>
    <property type="evidence" value="ECO:0007669"/>
    <property type="project" value="UniProtKB-KW"/>
</dbReference>
<accession>A7HQT8</accession>
<dbReference type="RefSeq" id="WP_011995562.1">
    <property type="nucleotide sequence ID" value="NC_009719.1"/>
</dbReference>
<dbReference type="SMART" id="SM00388">
    <property type="entry name" value="HisKA"/>
    <property type="match status" value="1"/>
</dbReference>
<organism evidence="14 15">
    <name type="scientific">Parvibaculum lavamentivorans (strain DS-1 / DSM 13023 / NCIMB 13966)</name>
    <dbReference type="NCBI Taxonomy" id="402881"/>
    <lineage>
        <taxon>Bacteria</taxon>
        <taxon>Pseudomonadati</taxon>
        <taxon>Pseudomonadota</taxon>
        <taxon>Alphaproteobacteria</taxon>
        <taxon>Hyphomicrobiales</taxon>
        <taxon>Parvibaculaceae</taxon>
        <taxon>Parvibaculum</taxon>
    </lineage>
</organism>
<evidence type="ECO:0000256" key="3">
    <source>
        <dbReference type="ARBA" id="ARBA00012438"/>
    </source>
</evidence>
<dbReference type="SUPFAM" id="SSF47384">
    <property type="entry name" value="Homodimeric domain of signal transducing histidine kinase"/>
    <property type="match status" value="1"/>
</dbReference>
<dbReference type="PRINTS" id="PR00344">
    <property type="entry name" value="BCTRLSENSOR"/>
</dbReference>
<dbReference type="SMART" id="SM00086">
    <property type="entry name" value="PAC"/>
    <property type="match status" value="3"/>
</dbReference>
<dbReference type="Gene3D" id="3.30.565.10">
    <property type="entry name" value="Histidine kinase-like ATPase, C-terminal domain"/>
    <property type="match status" value="1"/>
</dbReference>
<proteinExistence type="predicted"/>
<dbReference type="InterPro" id="IPR000014">
    <property type="entry name" value="PAS"/>
</dbReference>
<keyword evidence="9" id="KW-0902">Two-component regulatory system</keyword>
<dbReference type="InterPro" id="IPR035965">
    <property type="entry name" value="PAS-like_dom_sf"/>
</dbReference>
<keyword evidence="4" id="KW-0597">Phosphoprotein</keyword>
<dbReference type="InterPro" id="IPR005467">
    <property type="entry name" value="His_kinase_dom"/>
</dbReference>